<reference evidence="1 2" key="1">
    <citation type="submission" date="2019-04" db="EMBL/GenBank/DDBJ databases">
        <title>Streptomyces lasaliensis sp. nov., an Actinomycete isolated from soil which produces the polyether antibiotic lasalocid.</title>
        <authorList>
            <person name="Erwin G."/>
            <person name="Haber C."/>
        </authorList>
    </citation>
    <scope>NUCLEOTIDE SEQUENCE [LARGE SCALE GENOMIC DNA]</scope>
    <source>
        <strain evidence="1 2">X-537</strain>
    </source>
</reference>
<evidence type="ECO:0000313" key="1">
    <source>
        <dbReference type="EMBL" id="TKS96263.1"/>
    </source>
</evidence>
<evidence type="ECO:0000313" key="2">
    <source>
        <dbReference type="Proteomes" id="UP000305929"/>
    </source>
</evidence>
<proteinExistence type="predicted"/>
<dbReference type="AlphaFoldDB" id="A0A4U5W499"/>
<protein>
    <submittedName>
        <fullName evidence="1">Uncharacterized protein</fullName>
    </submittedName>
</protein>
<organism evidence="1 2">
    <name type="scientific">Streptomyces lasalocidi</name>
    <name type="common">Streptomyces lasaliensis</name>
    <dbReference type="NCBI Taxonomy" id="324833"/>
    <lineage>
        <taxon>Bacteria</taxon>
        <taxon>Bacillati</taxon>
        <taxon>Actinomycetota</taxon>
        <taxon>Actinomycetes</taxon>
        <taxon>Kitasatosporales</taxon>
        <taxon>Streptomycetaceae</taxon>
        <taxon>Streptomyces</taxon>
    </lineage>
</organism>
<dbReference type="Proteomes" id="UP000305929">
    <property type="component" value="Unassembled WGS sequence"/>
</dbReference>
<sequence length="87" mass="9952">MLDLQAGMGVYQFVRDRQDDLRDEQHPEGHDAYVQSWRDAHELSQDYATAVHEALMAMAEQWEVHPDFPAATRAVRAVHGADFSAER</sequence>
<name>A0A4U5W499_STRLS</name>
<keyword evidence="2" id="KW-1185">Reference proteome</keyword>
<gene>
    <name evidence="1" type="ORF">E4U91_36785</name>
</gene>
<dbReference type="OrthoDB" id="4312126at2"/>
<dbReference type="EMBL" id="SZNQ01000003">
    <property type="protein sequence ID" value="TKS96263.1"/>
    <property type="molecule type" value="Genomic_DNA"/>
</dbReference>
<dbReference type="RefSeq" id="WP_137311364.1">
    <property type="nucleotide sequence ID" value="NZ_SZNQ01000003.1"/>
</dbReference>
<comment type="caution">
    <text evidence="1">The sequence shown here is derived from an EMBL/GenBank/DDBJ whole genome shotgun (WGS) entry which is preliminary data.</text>
</comment>
<accession>A0A4U5W499</accession>